<dbReference type="AlphaFoldDB" id="A0A3D9E0V4"/>
<dbReference type="Proteomes" id="UP000256334">
    <property type="component" value="Unassembled WGS sequence"/>
</dbReference>
<organism evidence="2 3">
    <name type="scientific">Kushneria indalinina DSM 14324</name>
    <dbReference type="NCBI Taxonomy" id="1122140"/>
    <lineage>
        <taxon>Bacteria</taxon>
        <taxon>Pseudomonadati</taxon>
        <taxon>Pseudomonadota</taxon>
        <taxon>Gammaproteobacteria</taxon>
        <taxon>Oceanospirillales</taxon>
        <taxon>Halomonadaceae</taxon>
        <taxon>Kushneria</taxon>
    </lineage>
</organism>
<evidence type="ECO:0000256" key="1">
    <source>
        <dbReference type="SAM" id="Phobius"/>
    </source>
</evidence>
<dbReference type="EMBL" id="QRDJ01000001">
    <property type="protein sequence ID" value="REC96673.1"/>
    <property type="molecule type" value="Genomic_DNA"/>
</dbReference>
<reference evidence="2 3" key="1">
    <citation type="submission" date="2018-07" db="EMBL/GenBank/DDBJ databases">
        <title>Genomic Encyclopedia of Type Strains, Phase IV (KMG-IV): sequencing the most valuable type-strain genomes for metagenomic binning, comparative biology and taxonomic classification.</title>
        <authorList>
            <person name="Goeker M."/>
        </authorList>
    </citation>
    <scope>NUCLEOTIDE SEQUENCE [LARGE SCALE GENOMIC DNA]</scope>
    <source>
        <strain evidence="2 3">DSM 14324</strain>
    </source>
</reference>
<dbReference type="RefSeq" id="WP_147301477.1">
    <property type="nucleotide sequence ID" value="NZ_QRDJ01000001.1"/>
</dbReference>
<accession>A0A3D9E0V4</accession>
<feature type="transmembrane region" description="Helical" evidence="1">
    <location>
        <begin position="55"/>
        <end position="83"/>
    </location>
</feature>
<sequence length="93" mass="10288">MNKGTVDRIASGFPGMIKAAAIYFSAWLAMTLIVAVSIIYFNFAHGARPVTADDLTMVLVISMMASMMVGMVIIVSWSIYASLKERFARYKEQ</sequence>
<name>A0A3D9E0V4_9GAMM</name>
<evidence type="ECO:0000313" key="2">
    <source>
        <dbReference type="EMBL" id="REC96673.1"/>
    </source>
</evidence>
<keyword evidence="3" id="KW-1185">Reference proteome</keyword>
<protein>
    <submittedName>
        <fullName evidence="2">Uncharacterized protein</fullName>
    </submittedName>
</protein>
<keyword evidence="1" id="KW-1133">Transmembrane helix</keyword>
<keyword evidence="1" id="KW-0812">Transmembrane</keyword>
<evidence type="ECO:0000313" key="3">
    <source>
        <dbReference type="Proteomes" id="UP000256334"/>
    </source>
</evidence>
<comment type="caution">
    <text evidence="2">The sequence shown here is derived from an EMBL/GenBank/DDBJ whole genome shotgun (WGS) entry which is preliminary data.</text>
</comment>
<keyword evidence="1" id="KW-0472">Membrane</keyword>
<gene>
    <name evidence="2" type="ORF">C8D72_0005</name>
</gene>
<feature type="transmembrane region" description="Helical" evidence="1">
    <location>
        <begin position="21"/>
        <end position="43"/>
    </location>
</feature>
<proteinExistence type="predicted"/>